<feature type="compositionally biased region" description="Acidic residues" evidence="7">
    <location>
        <begin position="176"/>
        <end position="191"/>
    </location>
</feature>
<feature type="region of interest" description="Disordered" evidence="7">
    <location>
        <begin position="238"/>
        <end position="309"/>
    </location>
</feature>
<evidence type="ECO:0000256" key="4">
    <source>
        <dbReference type="ARBA" id="ARBA00022989"/>
    </source>
</evidence>
<comment type="subcellular location">
    <subcellularLocation>
        <location evidence="1 6">Membrane</location>
        <topology evidence="1 6">Multi-pass membrane protein</topology>
    </subcellularLocation>
</comment>
<accession>A0A9P1MUW7</accession>
<comment type="similarity">
    <text evidence="2 6">Belongs to the pecanex family.</text>
</comment>
<feature type="region of interest" description="Disordered" evidence="7">
    <location>
        <begin position="2072"/>
        <end position="2118"/>
    </location>
</feature>
<dbReference type="InterPro" id="IPR007735">
    <property type="entry name" value="Pecanex_C"/>
</dbReference>
<feature type="transmembrane region" description="Helical" evidence="6">
    <location>
        <begin position="851"/>
        <end position="874"/>
    </location>
</feature>
<evidence type="ECO:0000313" key="10">
    <source>
        <dbReference type="Proteomes" id="UP001152747"/>
    </source>
</evidence>
<evidence type="ECO:0000259" key="8">
    <source>
        <dbReference type="Pfam" id="PF05041"/>
    </source>
</evidence>
<keyword evidence="10" id="KW-1185">Reference proteome</keyword>
<dbReference type="InterPro" id="IPR039797">
    <property type="entry name" value="Pecanex"/>
</dbReference>
<feature type="transmembrane region" description="Helical" evidence="6">
    <location>
        <begin position="1021"/>
        <end position="1042"/>
    </location>
</feature>
<dbReference type="PANTHER" id="PTHR12372">
    <property type="entry name" value="PECANEX"/>
    <property type="match status" value="1"/>
</dbReference>
<feature type="region of interest" description="Disordered" evidence="7">
    <location>
        <begin position="490"/>
        <end position="559"/>
    </location>
</feature>
<feature type="compositionally biased region" description="Polar residues" evidence="7">
    <location>
        <begin position="550"/>
        <end position="559"/>
    </location>
</feature>
<proteinExistence type="inferred from homology"/>
<gene>
    <name evidence="9" type="ORF">CAMP_LOCUS434</name>
</gene>
<sequence>MSVTTHIVEVIRQGIWASLTGGWYYEPGYSMFTNTVHLYVWLLLMLFPLLMGVFASGVLSIPLLVGYTGFIVFIFTLIKLAVSYMHLIFDTTDPIVDTKTINDSIEEIYRDSEQQATDIEMIELRDMGLTMRGSDRSFGPRHWPGDQSSTTTTTTNRRRGAGGTSCETSRRVRIEEEQEEDNEEKEDDNDTIDGMKVIRPDDVRNIRQRSEPNILQAHDPTDVRRRSSEPAIQFMIQMEDQPIPVAPKPKVEPSSVPTRRRTSRRRSSTGTTASSSSRRRAHRRAGSPAVFAGSLIRNSQESSRSMPSSIGFTPVVVSLGSAGNELERPTTSRYSADDAENGSDIKVEITKFLEELIDKHPETLDAIESVRMSRLGRLRQSQETLQRHSDNSQGSPSAGLMFGVPNALRNVARRSSPFVDWNAGTSQPSISSQHHIAQGHEDTTQGAVHSFQDDDGTWWTYTFDENGIGTAQPLGSGRAIMDIMNRGGSIASTSEKKHQLEALPESMYDSTDDEKEVEGDGEDEDDEEENLPSTSKANDPIPMTRRDRALSSSSNESCTYMPTLPSSVFHAPSGTGATRSTSSHGNQIVSFSAAASRLRSALGSGESSSHNQQHNNSSENESESMWQMEQIIDLIENNSNRRESVPRGIRAQHNDAVFRSQLENFTSGPARYRFLSEVAFSSLHPVQTPSTGGQQPDFSRRTSNIRKSYYYQMKMFPKVQKSFNLRLDRPSVDRLFDRNRFLYSFIFDIFLGGLIATLAAIIIFSDIYYELAIVFFAFVVASAHFSLLKSVQPDASSPIHGFNWIVSYNRPIYFIILSSALIYLHHLSGNYPTTDSSEIIWSWNSFVKEPLGIVIAARDLVSVFLLLLPIAFTLGWLPQINTLVHHIFEQIEMHIFGGTASFGVLSAFIQLIKSIFVYSILCIFCRIAHTSSPKSTQDPIFSAFIAATISLSYLLSRFSSNQQLTVLLFEMIIGPFRKVKLDEDGERKDTVNSEDEPGTRLRFTDEMPATIRRTVFQRARYDLIFSIFLMLFFFALHSTSLFTATQPYLTQILAIICVVLGTINHYIYPQFRSHTPWCAISQPILKSAEHLQFESPNAAKLMVFEIIHMWMVAIEKNILYPMLFTSMMTENNWNLPYFLIPLCSLRLIRGSFSQPQLMYIPIGFACMATFFDFENFPKSSAYLPLIAFLSVAIYPKIIELYLKINFIMVYVAPWQISWGSAFHAFAQPFSVPHSALIAVQTIISSIISAPLNPFLGSSFFTASYVRPVKFWERDYNTKRSDASNTRLASQIDRGPMLDDSNLNAIFYEHLTRSLQKSLAADLAMGRWSTSVQPGDCFILASFYLNCLVHIIEVGNGFVTFQLRGLEFRGTYCHQREVEAISEDIRDGTGCCCCAPGSLPGFLSLNTAWGLRWLAWEVVSGKYIIDGYSISDNSAVNLLQVHELRRLLVTLYIKCIIYYTITSSKLTQWLDDAVATASIRNVMSVPKYVDLDSMFCSTNDEDYDNAEGGISRASFTAFYESWIKFCLVERLHEKPEETIAEQDKENVVGLCYLLSLVARRSLGTAAYNRHSSAAESFLYGLHALFKGDFRITCVRDEWVFCDMDLLRCVVSPAVKMALKLHQDHFAHFEEFDDHQSLYTVIGVHQTKMFISHEQDPGWRKSILANTPALLALRHVYDDGQDDYKIIMLNQMHLNMRVIKLNRECVRAFWAGQQQELIFLRNRNPERGSIQNARQVLRNMINSSADQPVGYPIYVSPLTTSHIESHAQIERIFGPTFSFERLREAGRTIWNVFLNHFGPSGSTSAHQNIQQNIQMQQIQSSSSSAVLPPTPRVVFRVGTPTHETESLEMDTEELDAEVATITQNIPPPAKLENSMVEMTKDGVARVTVIPGNSSRKTDSTENRPNIPQILKSTNILGEQREICVGAWIQIVDPEQIFKYLNEPLRSTGECLVVWPDDTIQNMSGRSSWLYRPGKGMCGRIVYTWYPNHPLRTKRSHVGDHIHLILIPSMGNGLVPIAEKGCRLLTLHDPSFHSVLGGTISEHTEFHTRYIDALILLKIIPGVVSHKNLFTKKPPFPPTVASNSSAAPQPPPTPHPAHSSSSAAPSTSSEPPPAEPSTSSS</sequence>
<feature type="transmembrane region" description="Helical" evidence="6">
    <location>
        <begin position="1048"/>
        <end position="1067"/>
    </location>
</feature>
<dbReference type="Pfam" id="PF05041">
    <property type="entry name" value="Pecanex_C"/>
    <property type="match status" value="1"/>
</dbReference>
<feature type="compositionally biased region" description="Basic residues" evidence="7">
    <location>
        <begin position="258"/>
        <end position="267"/>
    </location>
</feature>
<dbReference type="PANTHER" id="PTHR12372:SF7">
    <property type="entry name" value="PROTEIN PECANEX"/>
    <property type="match status" value="1"/>
</dbReference>
<feature type="domain" description="Pecanex C-terminal" evidence="8">
    <location>
        <begin position="1541"/>
        <end position="1766"/>
    </location>
</feature>
<feature type="transmembrane region" description="Helical" evidence="6">
    <location>
        <begin position="38"/>
        <end position="58"/>
    </location>
</feature>
<feature type="transmembrane region" description="Helical" evidence="6">
    <location>
        <begin position="895"/>
        <end position="920"/>
    </location>
</feature>
<protein>
    <recommendedName>
        <fullName evidence="6">Pecanex-like protein</fullName>
    </recommendedName>
</protein>
<feature type="transmembrane region" description="Helical" evidence="6">
    <location>
        <begin position="812"/>
        <end position="831"/>
    </location>
</feature>
<evidence type="ECO:0000313" key="9">
    <source>
        <dbReference type="EMBL" id="CAI5437797.1"/>
    </source>
</evidence>
<evidence type="ECO:0000256" key="3">
    <source>
        <dbReference type="ARBA" id="ARBA00022692"/>
    </source>
</evidence>
<feature type="transmembrane region" description="Helical" evidence="6">
    <location>
        <begin position="1179"/>
        <end position="1195"/>
    </location>
</feature>
<dbReference type="Proteomes" id="UP001152747">
    <property type="component" value="Unassembled WGS sequence"/>
</dbReference>
<comment type="caution">
    <text evidence="9">The sequence shown here is derived from an EMBL/GenBank/DDBJ whole genome shotgun (WGS) entry which is preliminary data.</text>
</comment>
<feature type="compositionally biased region" description="Low complexity" evidence="7">
    <location>
        <begin position="600"/>
        <end position="619"/>
    </location>
</feature>
<dbReference type="EMBL" id="CANHGI010000001">
    <property type="protein sequence ID" value="CAI5437797.1"/>
    <property type="molecule type" value="Genomic_DNA"/>
</dbReference>
<keyword evidence="5 6" id="KW-0472">Membrane</keyword>
<keyword evidence="4 6" id="KW-1133">Transmembrane helix</keyword>
<feature type="compositionally biased region" description="Polar residues" evidence="7">
    <location>
        <begin position="296"/>
        <end position="309"/>
    </location>
</feature>
<evidence type="ECO:0000256" key="7">
    <source>
        <dbReference type="SAM" id="MobiDB-lite"/>
    </source>
</evidence>
<dbReference type="GO" id="GO:0007029">
    <property type="term" value="P:endoplasmic reticulum organization"/>
    <property type="evidence" value="ECO:0007669"/>
    <property type="project" value="TreeGrafter"/>
</dbReference>
<evidence type="ECO:0000256" key="5">
    <source>
        <dbReference type="ARBA" id="ARBA00023136"/>
    </source>
</evidence>
<dbReference type="OrthoDB" id="10037631at2759"/>
<dbReference type="GO" id="GO:0005783">
    <property type="term" value="C:endoplasmic reticulum"/>
    <property type="evidence" value="ECO:0007669"/>
    <property type="project" value="TreeGrafter"/>
</dbReference>
<feature type="compositionally biased region" description="Acidic residues" evidence="7">
    <location>
        <begin position="510"/>
        <end position="530"/>
    </location>
</feature>
<feature type="region of interest" description="Disordered" evidence="7">
    <location>
        <begin position="379"/>
        <end position="398"/>
    </location>
</feature>
<feature type="transmembrane region" description="Helical" evidence="6">
    <location>
        <begin position="64"/>
        <end position="82"/>
    </location>
</feature>
<organism evidence="9 10">
    <name type="scientific">Caenorhabditis angaria</name>
    <dbReference type="NCBI Taxonomy" id="860376"/>
    <lineage>
        <taxon>Eukaryota</taxon>
        <taxon>Metazoa</taxon>
        <taxon>Ecdysozoa</taxon>
        <taxon>Nematoda</taxon>
        <taxon>Chromadorea</taxon>
        <taxon>Rhabditida</taxon>
        <taxon>Rhabditina</taxon>
        <taxon>Rhabditomorpha</taxon>
        <taxon>Rhabditoidea</taxon>
        <taxon>Rhabditidae</taxon>
        <taxon>Peloderinae</taxon>
        <taxon>Caenorhabditis</taxon>
    </lineage>
</organism>
<evidence type="ECO:0000256" key="2">
    <source>
        <dbReference type="ARBA" id="ARBA00010170"/>
    </source>
</evidence>
<feature type="region of interest" description="Disordered" evidence="7">
    <location>
        <begin position="600"/>
        <end position="625"/>
    </location>
</feature>
<reference evidence="9" key="1">
    <citation type="submission" date="2022-11" db="EMBL/GenBank/DDBJ databases">
        <authorList>
            <person name="Kikuchi T."/>
        </authorList>
    </citation>
    <scope>NUCLEOTIDE SEQUENCE</scope>
    <source>
        <strain evidence="9">PS1010</strain>
    </source>
</reference>
<feature type="transmembrane region" description="Helical" evidence="6">
    <location>
        <begin position="771"/>
        <end position="791"/>
    </location>
</feature>
<feature type="region of interest" description="Disordered" evidence="7">
    <location>
        <begin position="135"/>
        <end position="226"/>
    </location>
</feature>
<dbReference type="GO" id="GO:0016020">
    <property type="term" value="C:membrane"/>
    <property type="evidence" value="ECO:0007669"/>
    <property type="project" value="UniProtKB-SubCell"/>
</dbReference>
<keyword evidence="3 6" id="KW-0812">Transmembrane</keyword>
<feature type="transmembrane region" description="Helical" evidence="6">
    <location>
        <begin position="741"/>
        <end position="765"/>
    </location>
</feature>
<evidence type="ECO:0000256" key="1">
    <source>
        <dbReference type="ARBA" id="ARBA00004141"/>
    </source>
</evidence>
<feature type="compositionally biased region" description="Basic and acidic residues" evidence="7">
    <location>
        <begin position="196"/>
        <end position="210"/>
    </location>
</feature>
<evidence type="ECO:0000256" key="6">
    <source>
        <dbReference type="RuleBase" id="RU367089"/>
    </source>
</evidence>
<feature type="compositionally biased region" description="Low complexity" evidence="7">
    <location>
        <begin position="2093"/>
        <end position="2106"/>
    </location>
</feature>
<name>A0A9P1MUW7_9PELO</name>